<evidence type="ECO:0000313" key="10">
    <source>
        <dbReference type="Proteomes" id="UP000305233"/>
    </source>
</evidence>
<keyword evidence="3 7" id="KW-0812">Transmembrane</keyword>
<evidence type="ECO:0000259" key="8">
    <source>
        <dbReference type="PROSITE" id="PS50156"/>
    </source>
</evidence>
<evidence type="ECO:0000256" key="6">
    <source>
        <dbReference type="SAM" id="MobiDB-lite"/>
    </source>
</evidence>
<feature type="transmembrane region" description="Helical" evidence="7">
    <location>
        <begin position="789"/>
        <end position="812"/>
    </location>
</feature>
<name>A0A4S5E4U7_9MICC</name>
<feature type="transmembrane region" description="Helical" evidence="7">
    <location>
        <begin position="644"/>
        <end position="663"/>
    </location>
</feature>
<evidence type="ECO:0000256" key="7">
    <source>
        <dbReference type="SAM" id="Phobius"/>
    </source>
</evidence>
<comment type="subcellular location">
    <subcellularLocation>
        <location evidence="1">Cell membrane</location>
        <topology evidence="1">Multi-pass membrane protein</topology>
    </subcellularLocation>
</comment>
<feature type="transmembrane region" description="Helical" evidence="7">
    <location>
        <begin position="274"/>
        <end position="295"/>
    </location>
</feature>
<keyword evidence="4 7" id="KW-1133">Transmembrane helix</keyword>
<feature type="transmembrane region" description="Helical" evidence="7">
    <location>
        <begin position="375"/>
        <end position="397"/>
    </location>
</feature>
<feature type="domain" description="SSD" evidence="8">
    <location>
        <begin position="300"/>
        <end position="432"/>
    </location>
</feature>
<feature type="transmembrane region" description="Helical" evidence="7">
    <location>
        <begin position="307"/>
        <end position="327"/>
    </location>
</feature>
<evidence type="ECO:0000313" key="9">
    <source>
        <dbReference type="EMBL" id="THJ66511.1"/>
    </source>
</evidence>
<dbReference type="OrthoDB" id="7051771at2"/>
<protein>
    <submittedName>
        <fullName evidence="9">RND transporter</fullName>
    </submittedName>
</protein>
<dbReference type="AlphaFoldDB" id="A0A4S5E4U7"/>
<feature type="region of interest" description="Disordered" evidence="6">
    <location>
        <begin position="125"/>
        <end position="175"/>
    </location>
</feature>
<dbReference type="SUPFAM" id="SSF82866">
    <property type="entry name" value="Multidrug efflux transporter AcrB transmembrane domain"/>
    <property type="match status" value="2"/>
</dbReference>
<feature type="transmembrane region" description="Helical" evidence="7">
    <location>
        <begin position="706"/>
        <end position="727"/>
    </location>
</feature>
<dbReference type="EMBL" id="SSWH01000006">
    <property type="protein sequence ID" value="THJ66511.1"/>
    <property type="molecule type" value="Genomic_DNA"/>
</dbReference>
<dbReference type="InterPro" id="IPR000731">
    <property type="entry name" value="SSD"/>
</dbReference>
<comment type="caution">
    <text evidence="9">The sequence shown here is derived from an EMBL/GenBank/DDBJ whole genome shotgun (WGS) entry which is preliminary data.</text>
</comment>
<gene>
    <name evidence="9" type="ORF">E8P82_08640</name>
</gene>
<sequence>MAFLLYRLGSFAYRRRWWVVSAWLAVLLAVGGSAIAFSGTLTNNFSIPGTESQRITDRLRDELPEAVGGTGTVVFTTDDGSEFSTEQQEEVQSALTSISDFDGVRGVVDPFEVAAQVDSAREEIESGRTELEASEEQLTSGEEQLAQGQAQLDEQREEFESNRDRLPAAREAATEDQLEEAQAELDASQAELETGREQFESGTAELDRAQRQLDATSGVSLLSDDRSAAVANVQFDQQINSVSPELREQVQETATQAESAGVTVDFSQEIVEDIGGIAGAAEFVGLAVAALVLILMLGTLVAAGLPLLMAIVGVGVGVGITFALSGVIEMNSISPVLALMLGLAVGIDYSLFIVNRHRTQLLRGMELRESIARATGTAGNAVLFAGITVVVALAALAVPGLPFLTIMGLAAAGTVAVAVLVALSLTPALLAVIGPRIVSKRRWARGDGGKHSATAPAPGQDPTEAADERAASGAGWGGIATRKPILTVLAGVVLLGVIAIPTAQLRVGLPDGGSEPADSTAFQAYNTVGERFGEGTNGPLIVVGSFPETEDDAELTELQLDVNDLLLDVPGVAASVPATLSEDGRTGIFQVIPEEGPSSESTENLVRDLRSASDSFEDETGVPIAVTGQTAANIDVSEKLVEALPIYLGIVVGLSLILLLLVFRSILVPIIATGGFLLSLLASFGATVAIYQWGWLGSIFAVTNPGAILSFLPIILIGVLFGLAMDYQMFLVSGMREAFVHGAEAKAAVRIGFSHGARVVTAAAVIMVSVFAGFVFSELTMVRPIGFGLAFGVLVDAFVVRMTVIPAAMYLLGRRAWWLPAWLERILPDVDVEGAKLEREKPAIPASEDEAELERGEKVAV</sequence>
<keyword evidence="2" id="KW-1003">Cell membrane</keyword>
<dbReference type="InterPro" id="IPR004869">
    <property type="entry name" value="MMPL_dom"/>
</dbReference>
<evidence type="ECO:0000256" key="2">
    <source>
        <dbReference type="ARBA" id="ARBA00022475"/>
    </source>
</evidence>
<keyword evidence="10" id="KW-1185">Reference proteome</keyword>
<feature type="region of interest" description="Disordered" evidence="6">
    <location>
        <begin position="841"/>
        <end position="861"/>
    </location>
</feature>
<feature type="compositionally biased region" description="Basic and acidic residues" evidence="6">
    <location>
        <begin position="158"/>
        <end position="168"/>
    </location>
</feature>
<dbReference type="RefSeq" id="WP_136454088.1">
    <property type="nucleotide sequence ID" value="NZ_SSWH01000006.1"/>
</dbReference>
<dbReference type="Pfam" id="PF03176">
    <property type="entry name" value="MMPL"/>
    <property type="match status" value="2"/>
</dbReference>
<evidence type="ECO:0000256" key="1">
    <source>
        <dbReference type="ARBA" id="ARBA00004651"/>
    </source>
</evidence>
<feature type="compositionally biased region" description="Polar residues" evidence="6">
    <location>
        <begin position="136"/>
        <end position="152"/>
    </location>
</feature>
<accession>A0A4S5E4U7</accession>
<evidence type="ECO:0000256" key="4">
    <source>
        <dbReference type="ARBA" id="ARBA00022989"/>
    </source>
</evidence>
<dbReference type="Proteomes" id="UP000305233">
    <property type="component" value="Unassembled WGS sequence"/>
</dbReference>
<dbReference type="Gene3D" id="1.20.1640.10">
    <property type="entry name" value="Multidrug efflux transporter AcrB transmembrane domain"/>
    <property type="match status" value="2"/>
</dbReference>
<dbReference type="PANTHER" id="PTHR33406:SF13">
    <property type="entry name" value="MEMBRANE PROTEIN YDFJ"/>
    <property type="match status" value="1"/>
</dbReference>
<evidence type="ECO:0000256" key="5">
    <source>
        <dbReference type="ARBA" id="ARBA00023136"/>
    </source>
</evidence>
<feature type="region of interest" description="Disordered" evidence="6">
    <location>
        <begin position="444"/>
        <end position="470"/>
    </location>
</feature>
<feature type="transmembrane region" description="Helical" evidence="7">
    <location>
        <begin position="759"/>
        <end position="777"/>
    </location>
</feature>
<feature type="transmembrane region" description="Helical" evidence="7">
    <location>
        <begin position="403"/>
        <end position="433"/>
    </location>
</feature>
<keyword evidence="5 7" id="KW-0472">Membrane</keyword>
<organism evidence="9 10">
    <name type="scientific">Arthrobacter echini</name>
    <dbReference type="NCBI Taxonomy" id="1529066"/>
    <lineage>
        <taxon>Bacteria</taxon>
        <taxon>Bacillati</taxon>
        <taxon>Actinomycetota</taxon>
        <taxon>Actinomycetes</taxon>
        <taxon>Micrococcales</taxon>
        <taxon>Micrococcaceae</taxon>
        <taxon>Arthrobacter</taxon>
    </lineage>
</organism>
<feature type="transmembrane region" description="Helical" evidence="7">
    <location>
        <begin position="333"/>
        <end position="354"/>
    </location>
</feature>
<evidence type="ECO:0000256" key="3">
    <source>
        <dbReference type="ARBA" id="ARBA00022692"/>
    </source>
</evidence>
<reference evidence="9 10" key="1">
    <citation type="submission" date="2019-04" db="EMBL/GenBank/DDBJ databases">
        <authorList>
            <person name="Liu Q."/>
            <person name="Xin Y.-H."/>
        </authorList>
    </citation>
    <scope>NUCLEOTIDE SEQUENCE [LARGE SCALE GENOMIC DNA]</scope>
    <source>
        <strain evidence="9 10">AM23</strain>
    </source>
</reference>
<feature type="transmembrane region" description="Helical" evidence="7">
    <location>
        <begin position="485"/>
        <end position="503"/>
    </location>
</feature>
<dbReference type="PANTHER" id="PTHR33406">
    <property type="entry name" value="MEMBRANE PROTEIN MJ1562-RELATED"/>
    <property type="match status" value="1"/>
</dbReference>
<feature type="transmembrane region" description="Helical" evidence="7">
    <location>
        <begin position="670"/>
        <end position="694"/>
    </location>
</feature>
<dbReference type="GO" id="GO:0005886">
    <property type="term" value="C:plasma membrane"/>
    <property type="evidence" value="ECO:0007669"/>
    <property type="project" value="UniProtKB-SubCell"/>
</dbReference>
<dbReference type="InterPro" id="IPR050545">
    <property type="entry name" value="Mycobact_MmpL"/>
</dbReference>
<proteinExistence type="predicted"/>
<dbReference type="PROSITE" id="PS50156">
    <property type="entry name" value="SSD"/>
    <property type="match status" value="1"/>
</dbReference>